<name>A0A9W3S857_BACTU</name>
<organism evidence="1 2">
    <name type="scientific">Bacillus thuringiensis</name>
    <dbReference type="NCBI Taxonomy" id="1428"/>
    <lineage>
        <taxon>Bacteria</taxon>
        <taxon>Bacillati</taxon>
        <taxon>Bacillota</taxon>
        <taxon>Bacilli</taxon>
        <taxon>Bacillales</taxon>
        <taxon>Bacillaceae</taxon>
        <taxon>Bacillus</taxon>
        <taxon>Bacillus cereus group</taxon>
    </lineage>
</organism>
<evidence type="ECO:0000313" key="1">
    <source>
        <dbReference type="EMBL" id="ANS46684.1"/>
    </source>
</evidence>
<dbReference type="AlphaFoldDB" id="A0A9W3S857"/>
<protein>
    <submittedName>
        <fullName evidence="1">Uncharacterized protein</fullName>
    </submittedName>
</protein>
<sequence>MFKLNKEMQILLKQTLESQNKHLLWLNVYEDLSMIETEKIN</sequence>
<reference evidence="1 2" key="1">
    <citation type="submission" date="2016-04" db="EMBL/GenBank/DDBJ databases">
        <title>High quality genome of the nematocidal Bacillus thuringiensis MYBT18246.</title>
        <authorList>
            <person name="Hollensteiner J."/>
            <person name="Poehlein A."/>
            <person name="Sproeer C."/>
            <person name="Bunk B."/>
            <person name="Rosenstiel P."/>
            <person name="Schulenburg H."/>
            <person name="Liesegang H."/>
        </authorList>
    </citation>
    <scope>NUCLEOTIDE SEQUENCE [LARGE SCALE GENOMIC DNA]</scope>
    <source>
        <strain evidence="1 2">MYBT18246</strain>
    </source>
</reference>
<accession>A0A9W3S857</accession>
<proteinExistence type="predicted"/>
<evidence type="ECO:0000313" key="2">
    <source>
        <dbReference type="Proteomes" id="UP000092743"/>
    </source>
</evidence>
<dbReference type="EMBL" id="CP015350">
    <property type="protein sequence ID" value="ANS46684.1"/>
    <property type="molecule type" value="Genomic_DNA"/>
</dbReference>
<dbReference type="Proteomes" id="UP000092743">
    <property type="component" value="Chromosome"/>
</dbReference>
<gene>
    <name evidence="1" type="ORF">BT246_12890</name>
</gene>